<organism evidence="2 3">
    <name type="scientific">Blautia luti</name>
    <dbReference type="NCBI Taxonomy" id="89014"/>
    <lineage>
        <taxon>Bacteria</taxon>
        <taxon>Bacillati</taxon>
        <taxon>Bacillota</taxon>
        <taxon>Clostridia</taxon>
        <taxon>Lachnospirales</taxon>
        <taxon>Lachnospiraceae</taxon>
        <taxon>Blautia</taxon>
    </lineage>
</organism>
<feature type="transmembrane region" description="Helical" evidence="1">
    <location>
        <begin position="12"/>
        <end position="35"/>
    </location>
</feature>
<evidence type="ECO:0000256" key="1">
    <source>
        <dbReference type="SAM" id="Phobius"/>
    </source>
</evidence>
<name>A0A564W6G6_9FIRM</name>
<keyword evidence="1" id="KW-1133">Transmembrane helix</keyword>
<feature type="transmembrane region" description="Helical" evidence="1">
    <location>
        <begin position="129"/>
        <end position="149"/>
    </location>
</feature>
<feature type="transmembrane region" description="Helical" evidence="1">
    <location>
        <begin position="72"/>
        <end position="91"/>
    </location>
</feature>
<evidence type="ECO:0000313" key="3">
    <source>
        <dbReference type="Proteomes" id="UP000408482"/>
    </source>
</evidence>
<keyword evidence="1" id="KW-0812">Transmembrane</keyword>
<sequence length="167" mass="19679">MDKIDIILDIMVKIANIIIWTICIAVALGGAFYISVYDEKLLWLEKIVYVLWGVLWLKGYSMSTFQIKEKGIKAVTAICLSVICAAFIYFYNNWLHYCAWCNNFSNEIEDLPTYLYFLQYDLTYFMSWIFRYVFPAVGMMAACLGIEVYRAKIKKFEELEQRQLDEL</sequence>
<feature type="transmembrane region" description="Helical" evidence="1">
    <location>
        <begin position="41"/>
        <end position="60"/>
    </location>
</feature>
<reference evidence="2 3" key="1">
    <citation type="submission" date="2019-07" db="EMBL/GenBank/DDBJ databases">
        <authorList>
            <person name="Hibberd C M."/>
            <person name="Gehrig L. J."/>
            <person name="Chang H.-W."/>
            <person name="Venkatesh S."/>
        </authorList>
    </citation>
    <scope>NUCLEOTIDE SEQUENCE [LARGE SCALE GENOMIC DNA]</scope>
    <source>
        <strain evidence="2">Blautia_luti_SSTS_Bg7063</strain>
    </source>
</reference>
<dbReference type="AlphaFoldDB" id="A0A564W6G6"/>
<keyword evidence="3" id="KW-1185">Reference proteome</keyword>
<dbReference type="Proteomes" id="UP000408482">
    <property type="component" value="Unassembled WGS sequence"/>
</dbReference>
<accession>A0A564W6G6</accession>
<gene>
    <name evidence="2" type="ORF">RSSSTS7063_01017</name>
</gene>
<proteinExistence type="predicted"/>
<evidence type="ECO:0000313" key="2">
    <source>
        <dbReference type="EMBL" id="VUX40415.1"/>
    </source>
</evidence>
<dbReference type="RefSeq" id="WP_144095083.1">
    <property type="nucleotide sequence ID" value="NZ_CABHMX010000009.1"/>
</dbReference>
<protein>
    <submittedName>
        <fullName evidence="2">Uncharacterized protein</fullName>
    </submittedName>
</protein>
<dbReference type="EMBL" id="CABHNW010000153">
    <property type="protein sequence ID" value="VUX40415.1"/>
    <property type="molecule type" value="Genomic_DNA"/>
</dbReference>
<keyword evidence="1" id="KW-0472">Membrane</keyword>